<evidence type="ECO:0000259" key="2">
    <source>
        <dbReference type="Pfam" id="PF20256"/>
    </source>
</evidence>
<dbReference type="GO" id="GO:0005506">
    <property type="term" value="F:iron ion binding"/>
    <property type="evidence" value="ECO:0007669"/>
    <property type="project" value="InterPro"/>
</dbReference>
<sequence length="118" mass="12578">MGQGFFLTEEVVFSPEGVCQTPGTWEYKPPLALDIPRDFRVEFLKDSVFPGGVKGSKAVGEPPLLLAYTVFGATRAAIGASRVERGKPAFCCLDVPATCDRVRVAADVSVDDLLNAAS</sequence>
<gene>
    <name evidence="3" type="ORF">CBRE1094_LOCUS46773</name>
</gene>
<evidence type="ECO:0000313" key="3">
    <source>
        <dbReference type="EMBL" id="CAD9554565.1"/>
    </source>
</evidence>
<dbReference type="PANTHER" id="PTHR11908">
    <property type="entry name" value="XANTHINE DEHYDROGENASE"/>
    <property type="match status" value="1"/>
</dbReference>
<dbReference type="InterPro" id="IPR016208">
    <property type="entry name" value="Ald_Oxase/xanthine_DH-like"/>
</dbReference>
<accession>A0A7S2JQC1</accession>
<dbReference type="AlphaFoldDB" id="A0A7S2JQC1"/>
<evidence type="ECO:0000256" key="1">
    <source>
        <dbReference type="ARBA" id="ARBA00022505"/>
    </source>
</evidence>
<proteinExistence type="predicted"/>
<keyword evidence="1" id="KW-0500">Molybdenum</keyword>
<dbReference type="Pfam" id="PF20256">
    <property type="entry name" value="MoCoBD_2"/>
    <property type="match status" value="1"/>
</dbReference>
<dbReference type="Gene3D" id="3.30.365.10">
    <property type="entry name" value="Aldehyde oxidase/xanthine dehydrogenase, molybdopterin binding domain"/>
    <property type="match status" value="1"/>
</dbReference>
<dbReference type="GO" id="GO:0016491">
    <property type="term" value="F:oxidoreductase activity"/>
    <property type="evidence" value="ECO:0007669"/>
    <property type="project" value="InterPro"/>
</dbReference>
<dbReference type="EMBL" id="HBGU01085668">
    <property type="protein sequence ID" value="CAD9554565.1"/>
    <property type="molecule type" value="Transcribed_RNA"/>
</dbReference>
<organism evidence="3">
    <name type="scientific">Haptolina brevifila</name>
    <dbReference type="NCBI Taxonomy" id="156173"/>
    <lineage>
        <taxon>Eukaryota</taxon>
        <taxon>Haptista</taxon>
        <taxon>Haptophyta</taxon>
        <taxon>Prymnesiophyceae</taxon>
        <taxon>Prymnesiales</taxon>
        <taxon>Prymnesiaceae</taxon>
        <taxon>Haptolina</taxon>
    </lineage>
</organism>
<name>A0A7S2JQC1_9EUKA</name>
<dbReference type="InterPro" id="IPR037165">
    <property type="entry name" value="AldOxase/xan_DH_Mopterin-bd_sf"/>
</dbReference>
<dbReference type="InterPro" id="IPR046867">
    <property type="entry name" value="AldOxase/xan_DH_MoCoBD2"/>
</dbReference>
<reference evidence="3" key="1">
    <citation type="submission" date="2021-01" db="EMBL/GenBank/DDBJ databases">
        <authorList>
            <person name="Corre E."/>
            <person name="Pelletier E."/>
            <person name="Niang G."/>
            <person name="Scheremetjew M."/>
            <person name="Finn R."/>
            <person name="Kale V."/>
            <person name="Holt S."/>
            <person name="Cochrane G."/>
            <person name="Meng A."/>
            <person name="Brown T."/>
            <person name="Cohen L."/>
        </authorList>
    </citation>
    <scope>NUCLEOTIDE SEQUENCE</scope>
    <source>
        <strain evidence="3">UTEX LB 985</strain>
    </source>
</reference>
<dbReference type="PANTHER" id="PTHR11908:SF132">
    <property type="entry name" value="ALDEHYDE OXIDASE 1-RELATED"/>
    <property type="match status" value="1"/>
</dbReference>
<feature type="domain" description="Aldehyde oxidase/xanthine dehydrogenase second molybdopterin binding" evidence="2">
    <location>
        <begin position="1"/>
        <end position="36"/>
    </location>
</feature>
<protein>
    <recommendedName>
        <fullName evidence="2">Aldehyde oxidase/xanthine dehydrogenase second molybdopterin binding domain-containing protein</fullName>
    </recommendedName>
</protein>
<dbReference type="SUPFAM" id="SSF56003">
    <property type="entry name" value="Molybdenum cofactor-binding domain"/>
    <property type="match status" value="1"/>
</dbReference>